<evidence type="ECO:0000256" key="3">
    <source>
        <dbReference type="SAM" id="MobiDB-lite"/>
    </source>
</evidence>
<dbReference type="PANTHER" id="PTHR47640:SF11">
    <property type="entry name" value="RNA-BINDING PROTEIN 42"/>
    <property type="match status" value="1"/>
</dbReference>
<feature type="compositionally biased region" description="Basic and acidic residues" evidence="3">
    <location>
        <begin position="11"/>
        <end position="21"/>
    </location>
</feature>
<feature type="region of interest" description="Disordered" evidence="3">
    <location>
        <begin position="180"/>
        <end position="202"/>
    </location>
</feature>
<proteinExistence type="predicted"/>
<dbReference type="PROSITE" id="PS50102">
    <property type="entry name" value="RRM"/>
    <property type="match status" value="1"/>
</dbReference>
<evidence type="ECO:0000259" key="4">
    <source>
        <dbReference type="PROSITE" id="PS50102"/>
    </source>
</evidence>
<sequence length="202" mass="23018">MSGNNKRRHQVNSEKSSDRRLAAGSQANVYLHSKEDIHIKDSKHLQNSLKLLDQLNNRKNNENDTGNNSSGSTKAVEMYDPKTGKKWLDKSLVSWDPSHFRLFIGNLSDEATEEQVFRTFVKYPSLSQVKVPKHESKAGLNKGYGFVSFADPDDYLQCFKECNGRYIGSKPIELKKAKSQIGKTVSTQNRKKKNKQKRKTLI</sequence>
<protein>
    <submittedName>
        <fullName evidence="5">Unnamed protein product</fullName>
    </submittedName>
</protein>
<dbReference type="InterPro" id="IPR035979">
    <property type="entry name" value="RBD_domain_sf"/>
</dbReference>
<dbReference type="SUPFAM" id="SSF54928">
    <property type="entry name" value="RNA-binding domain, RBD"/>
    <property type="match status" value="1"/>
</dbReference>
<feature type="compositionally biased region" description="Polar residues" evidence="3">
    <location>
        <begin position="56"/>
        <end position="73"/>
    </location>
</feature>
<accession>A0A9W7DG52</accession>
<feature type="region of interest" description="Disordered" evidence="3">
    <location>
        <begin position="1"/>
        <end position="26"/>
    </location>
</feature>
<organism evidence="5 6">
    <name type="scientific">Ambrosiozyma monospora</name>
    <name type="common">Yeast</name>
    <name type="synonym">Endomycopsis monosporus</name>
    <dbReference type="NCBI Taxonomy" id="43982"/>
    <lineage>
        <taxon>Eukaryota</taxon>
        <taxon>Fungi</taxon>
        <taxon>Dikarya</taxon>
        <taxon>Ascomycota</taxon>
        <taxon>Saccharomycotina</taxon>
        <taxon>Pichiomycetes</taxon>
        <taxon>Pichiales</taxon>
        <taxon>Pichiaceae</taxon>
        <taxon>Ambrosiozyma</taxon>
    </lineage>
</organism>
<keyword evidence="6" id="KW-1185">Reference proteome</keyword>
<name>A0A9W7DG52_AMBMO</name>
<dbReference type="GO" id="GO:0003729">
    <property type="term" value="F:mRNA binding"/>
    <property type="evidence" value="ECO:0007669"/>
    <property type="project" value="InterPro"/>
</dbReference>
<dbReference type="SMART" id="SM00360">
    <property type="entry name" value="RRM"/>
    <property type="match status" value="1"/>
</dbReference>
<feature type="domain" description="RRM" evidence="4">
    <location>
        <begin position="100"/>
        <end position="179"/>
    </location>
</feature>
<dbReference type="Pfam" id="PF00076">
    <property type="entry name" value="RRM_1"/>
    <property type="match status" value="1"/>
</dbReference>
<evidence type="ECO:0000256" key="2">
    <source>
        <dbReference type="PROSITE-ProRule" id="PRU00176"/>
    </source>
</evidence>
<dbReference type="Gene3D" id="3.30.70.330">
    <property type="match status" value="1"/>
</dbReference>
<dbReference type="InterPro" id="IPR000504">
    <property type="entry name" value="RRM_dom"/>
</dbReference>
<feature type="compositionally biased region" description="Basic residues" evidence="3">
    <location>
        <begin position="1"/>
        <end position="10"/>
    </location>
</feature>
<feature type="region of interest" description="Disordered" evidence="3">
    <location>
        <begin position="56"/>
        <end position="76"/>
    </location>
</feature>
<reference evidence="5" key="1">
    <citation type="submission" date="2023-04" db="EMBL/GenBank/DDBJ databases">
        <title>Ambrosiozyma monospora NBRC 1965.</title>
        <authorList>
            <person name="Ichikawa N."/>
            <person name="Sato H."/>
            <person name="Tonouchi N."/>
        </authorList>
    </citation>
    <scope>NUCLEOTIDE SEQUENCE</scope>
    <source>
        <strain evidence="5">NBRC 1965</strain>
    </source>
</reference>
<gene>
    <name evidence="5" type="ORF">Amon01_000326400</name>
</gene>
<evidence type="ECO:0000256" key="1">
    <source>
        <dbReference type="ARBA" id="ARBA00022884"/>
    </source>
</evidence>
<dbReference type="OrthoDB" id="1749473at2759"/>
<evidence type="ECO:0000313" key="5">
    <source>
        <dbReference type="EMBL" id="GMG26371.1"/>
    </source>
</evidence>
<dbReference type="InterPro" id="IPR012677">
    <property type="entry name" value="Nucleotide-bd_a/b_plait_sf"/>
</dbReference>
<dbReference type="Proteomes" id="UP001165063">
    <property type="component" value="Unassembled WGS sequence"/>
</dbReference>
<feature type="compositionally biased region" description="Basic residues" evidence="3">
    <location>
        <begin position="189"/>
        <end position="202"/>
    </location>
</feature>
<evidence type="ECO:0000313" key="6">
    <source>
        <dbReference type="Proteomes" id="UP001165063"/>
    </source>
</evidence>
<dbReference type="AlphaFoldDB" id="A0A9W7DG52"/>
<comment type="caution">
    <text evidence="5">The sequence shown here is derived from an EMBL/GenBank/DDBJ whole genome shotgun (WGS) entry which is preliminary data.</text>
</comment>
<dbReference type="InterPro" id="IPR050825">
    <property type="entry name" value="RBM42_RBP45_47-like"/>
</dbReference>
<dbReference type="PANTHER" id="PTHR47640">
    <property type="entry name" value="TRNA SELENOCYSTEINE 1-ASSOCIATED PROTEIN 1-RELATED-RELATED"/>
    <property type="match status" value="1"/>
</dbReference>
<keyword evidence="1 2" id="KW-0694">RNA-binding</keyword>
<dbReference type="EMBL" id="BSXU01001341">
    <property type="protein sequence ID" value="GMG26371.1"/>
    <property type="molecule type" value="Genomic_DNA"/>
</dbReference>